<dbReference type="EMBL" id="CP056775">
    <property type="protein sequence ID" value="QRR01646.1"/>
    <property type="molecule type" value="Genomic_DNA"/>
</dbReference>
<evidence type="ECO:0000313" key="1">
    <source>
        <dbReference type="EMBL" id="QRR01646.1"/>
    </source>
</evidence>
<name>A0ABX7I6B5_9BACT</name>
<dbReference type="RefSeq" id="WP_204655425.1">
    <property type="nucleotide sequence ID" value="NZ_CP056775.1"/>
</dbReference>
<protein>
    <submittedName>
        <fullName evidence="1">Uncharacterized protein</fullName>
    </submittedName>
</protein>
<evidence type="ECO:0000313" key="2">
    <source>
        <dbReference type="Proteomes" id="UP000612680"/>
    </source>
</evidence>
<keyword evidence="2" id="KW-1185">Reference proteome</keyword>
<proteinExistence type="predicted"/>
<gene>
    <name evidence="1" type="ORF">HWI92_12390</name>
</gene>
<dbReference type="Proteomes" id="UP000612680">
    <property type="component" value="Chromosome"/>
</dbReference>
<sequence length="76" mass="8817">MIRKIVVPTENSYILVLPDEMIGREVEILAFSTHEGFVDKPVTSSQKPNNLREIFEDVRVDLSGFKFNREEANDYE</sequence>
<organism evidence="1 2">
    <name type="scientific">Dyadobacter sandarakinus</name>
    <dbReference type="NCBI Taxonomy" id="2747268"/>
    <lineage>
        <taxon>Bacteria</taxon>
        <taxon>Pseudomonadati</taxon>
        <taxon>Bacteroidota</taxon>
        <taxon>Cytophagia</taxon>
        <taxon>Cytophagales</taxon>
        <taxon>Spirosomataceae</taxon>
        <taxon>Dyadobacter</taxon>
    </lineage>
</organism>
<accession>A0ABX7I6B5</accession>
<reference evidence="1 2" key="1">
    <citation type="submission" date="2020-06" db="EMBL/GenBank/DDBJ databases">
        <title>Dyadobacter sandarakinus sp. nov., isolated from the soil of the Arctic Yellow River Station.</title>
        <authorList>
            <person name="Zhang Y."/>
            <person name="Peng F."/>
        </authorList>
    </citation>
    <scope>NUCLEOTIDE SEQUENCE [LARGE SCALE GENOMIC DNA]</scope>
    <source>
        <strain evidence="1 2">Q3-56</strain>
    </source>
</reference>